<dbReference type="PANTHER" id="PTHR34039:SF1">
    <property type="entry name" value="UPF0102 PROTEIN YRAN"/>
    <property type="match status" value="1"/>
</dbReference>
<evidence type="ECO:0000256" key="2">
    <source>
        <dbReference type="HAMAP-Rule" id="MF_00048"/>
    </source>
</evidence>
<gene>
    <name evidence="3" type="ORF">COA96_08075</name>
</gene>
<dbReference type="AlphaFoldDB" id="A0A2A5B0L9"/>
<dbReference type="InterPro" id="IPR011335">
    <property type="entry name" value="Restrct_endonuc-II-like"/>
</dbReference>
<comment type="similarity">
    <text evidence="1 2">Belongs to the UPF0102 family.</text>
</comment>
<dbReference type="Gene3D" id="3.40.1350.10">
    <property type="match status" value="1"/>
</dbReference>
<dbReference type="Proteomes" id="UP000218327">
    <property type="component" value="Unassembled WGS sequence"/>
</dbReference>
<proteinExistence type="inferred from homology"/>
<organism evidence="3 4">
    <name type="scientific">SAR86 cluster bacterium</name>
    <dbReference type="NCBI Taxonomy" id="2030880"/>
    <lineage>
        <taxon>Bacteria</taxon>
        <taxon>Pseudomonadati</taxon>
        <taxon>Pseudomonadota</taxon>
        <taxon>Gammaproteobacteria</taxon>
        <taxon>SAR86 cluster</taxon>
    </lineage>
</organism>
<dbReference type="NCBIfam" id="NF009150">
    <property type="entry name" value="PRK12497.1-3"/>
    <property type="match status" value="1"/>
</dbReference>
<evidence type="ECO:0000313" key="4">
    <source>
        <dbReference type="Proteomes" id="UP000218327"/>
    </source>
</evidence>
<dbReference type="EMBL" id="NVVJ01000020">
    <property type="protein sequence ID" value="PCJ25104.1"/>
    <property type="molecule type" value="Genomic_DNA"/>
</dbReference>
<dbReference type="InterPro" id="IPR003509">
    <property type="entry name" value="UPF0102_YraN-like"/>
</dbReference>
<dbReference type="CDD" id="cd20736">
    <property type="entry name" value="PoNe_Nuclease"/>
    <property type="match status" value="1"/>
</dbReference>
<dbReference type="PANTHER" id="PTHR34039">
    <property type="entry name" value="UPF0102 PROTEIN YRAN"/>
    <property type="match status" value="1"/>
</dbReference>
<dbReference type="GO" id="GO:0003676">
    <property type="term" value="F:nucleic acid binding"/>
    <property type="evidence" value="ECO:0007669"/>
    <property type="project" value="InterPro"/>
</dbReference>
<evidence type="ECO:0000313" key="3">
    <source>
        <dbReference type="EMBL" id="PCJ25104.1"/>
    </source>
</evidence>
<dbReference type="Pfam" id="PF02021">
    <property type="entry name" value="UPF0102"/>
    <property type="match status" value="1"/>
</dbReference>
<reference evidence="4" key="1">
    <citation type="submission" date="2017-08" db="EMBL/GenBank/DDBJ databases">
        <title>A dynamic microbial community with high functional redundancy inhabits the cold, oxic subseafloor aquifer.</title>
        <authorList>
            <person name="Tully B.J."/>
            <person name="Wheat C.G."/>
            <person name="Glazer B.T."/>
            <person name="Huber J.A."/>
        </authorList>
    </citation>
    <scope>NUCLEOTIDE SEQUENCE [LARGE SCALE GENOMIC DNA]</scope>
</reference>
<evidence type="ECO:0000256" key="1">
    <source>
        <dbReference type="ARBA" id="ARBA00006738"/>
    </source>
</evidence>
<sequence length="126" mass="14934">MSVKDESTRRFGKRQELLAENFLYRKGFKLIQRNYLCRLGEIDLIMIDKHRQLVFVEVRYRSQALFGSALDSITREKQRKIRTCATHFLMTHKKFNQLACRFDVIAISPSSKTTSPIIKWIKNAFF</sequence>
<dbReference type="InterPro" id="IPR011856">
    <property type="entry name" value="tRNA_endonuc-like_dom_sf"/>
</dbReference>
<dbReference type="HAMAP" id="MF_00048">
    <property type="entry name" value="UPF0102"/>
    <property type="match status" value="1"/>
</dbReference>
<protein>
    <recommendedName>
        <fullName evidence="2">UPF0102 protein COA96_08075</fullName>
    </recommendedName>
</protein>
<dbReference type="NCBIfam" id="TIGR00252">
    <property type="entry name" value="YraN family protein"/>
    <property type="match status" value="1"/>
</dbReference>
<dbReference type="SUPFAM" id="SSF52980">
    <property type="entry name" value="Restriction endonuclease-like"/>
    <property type="match status" value="1"/>
</dbReference>
<name>A0A2A5B0L9_9GAMM</name>
<comment type="caution">
    <text evidence="3">The sequence shown here is derived from an EMBL/GenBank/DDBJ whole genome shotgun (WGS) entry which is preliminary data.</text>
</comment>
<accession>A0A2A5B0L9</accession>